<dbReference type="STRING" id="937775.Metlim_2146"/>
<evidence type="ECO:0000259" key="1">
    <source>
        <dbReference type="Pfam" id="PF01208"/>
    </source>
</evidence>
<reference evidence="2 3" key="1">
    <citation type="submission" date="2011-10" db="EMBL/GenBank/DDBJ databases">
        <title>The Improved High-Quality Draft genome of Methanoplanus limicola DSM 2279.</title>
        <authorList>
            <consortium name="US DOE Joint Genome Institute (JGI-PGF)"/>
            <person name="Lucas S."/>
            <person name="Copeland A."/>
            <person name="Lapidus A."/>
            <person name="Glavina del Rio T."/>
            <person name="Dalin E."/>
            <person name="Tice H."/>
            <person name="Bruce D."/>
            <person name="Goodwin L."/>
            <person name="Pitluck S."/>
            <person name="Peters L."/>
            <person name="Mikhailova N."/>
            <person name="Lu M."/>
            <person name="Kyrpides N."/>
            <person name="Mavromatis K."/>
            <person name="Ivanova N."/>
            <person name="Markowitz V."/>
            <person name="Cheng J.-F."/>
            <person name="Hugenholtz P."/>
            <person name="Woyke T."/>
            <person name="Wu D."/>
            <person name="Wirth R."/>
            <person name="Brambilla E.-M."/>
            <person name="Klenk H.-P."/>
            <person name="Eisen J.A."/>
        </authorList>
    </citation>
    <scope>NUCLEOTIDE SEQUENCE [LARGE SCALE GENOMIC DNA]</scope>
    <source>
        <strain evidence="2 3">DSM 2279</strain>
    </source>
</reference>
<dbReference type="EMBL" id="CM001436">
    <property type="protein sequence ID" value="EHQ36221.1"/>
    <property type="molecule type" value="Genomic_DNA"/>
</dbReference>
<dbReference type="InterPro" id="IPR038071">
    <property type="entry name" value="UROD/MetE-like_sf"/>
</dbReference>
<evidence type="ECO:0000313" key="3">
    <source>
        <dbReference type="Proteomes" id="UP000005741"/>
    </source>
</evidence>
<dbReference type="CDD" id="cd03465">
    <property type="entry name" value="URO-D_like"/>
    <property type="match status" value="1"/>
</dbReference>
<dbReference type="GO" id="GO:0006779">
    <property type="term" value="P:porphyrin-containing compound biosynthetic process"/>
    <property type="evidence" value="ECO:0007669"/>
    <property type="project" value="InterPro"/>
</dbReference>
<dbReference type="HOGENOM" id="CLU_040933_2_0_2"/>
<name>H1Z0S8_9EURY</name>
<dbReference type="GO" id="GO:0004853">
    <property type="term" value="F:uroporphyrinogen decarboxylase activity"/>
    <property type="evidence" value="ECO:0007669"/>
    <property type="project" value="InterPro"/>
</dbReference>
<dbReference type="Pfam" id="PF01208">
    <property type="entry name" value="URO-D"/>
    <property type="match status" value="1"/>
</dbReference>
<keyword evidence="3" id="KW-1185">Reference proteome</keyword>
<dbReference type="Proteomes" id="UP000005741">
    <property type="component" value="Chromosome"/>
</dbReference>
<accession>H1Z0S8</accession>
<dbReference type="AlphaFoldDB" id="H1Z0S8"/>
<dbReference type="SUPFAM" id="SSF51726">
    <property type="entry name" value="UROD/MetE-like"/>
    <property type="match status" value="1"/>
</dbReference>
<proteinExistence type="predicted"/>
<dbReference type="InterPro" id="IPR000257">
    <property type="entry name" value="Uroporphyrinogen_deCOase"/>
</dbReference>
<dbReference type="PANTHER" id="PTHR47099">
    <property type="entry name" value="METHYLCOBAMIDE:COM METHYLTRANSFERASE MTBA"/>
    <property type="match status" value="1"/>
</dbReference>
<dbReference type="RefSeq" id="WP_004078473.1">
    <property type="nucleotide sequence ID" value="NZ_CM001436.1"/>
</dbReference>
<sequence length="345" mass="37540">MSEYMTPMQRTLTAMEFREPDRVPLFLLLTMHGAKELGLSVKDYFSEPEYVAEGQVRLQKKFGGDCFFGFTYAALEAEAWGSDVIFIDNGPPNAGRPVIHEPEDIDDIAVPEISESPCLLNTLSIVEKLNKISAGDIPVISAAVSPFSLPVMQMGFEGYLDLIYSGSPLFDKLMKKNEQFCISWANALFDAGATAVAYFDPLASPDIIDSELFRRTGLLTAKRVISKVKGPMAVHLASGRALPAVGYISETGCVGIGVSAFDDLAAVKEACYGKMTVMGNLNGVEMRRWTPETAERKVREAISAAGAGGGFILTDNHGEIPYQVPESVLYAIGEAVRKWGQYPLD</sequence>
<dbReference type="InParanoid" id="H1Z0S8"/>
<dbReference type="Gene3D" id="3.20.20.210">
    <property type="match status" value="1"/>
</dbReference>
<protein>
    <submittedName>
        <fullName evidence="2">Uroporphyrinogen decarboxylase (URO-D)</fullName>
    </submittedName>
</protein>
<evidence type="ECO:0000313" key="2">
    <source>
        <dbReference type="EMBL" id="EHQ36221.1"/>
    </source>
</evidence>
<gene>
    <name evidence="2" type="ORF">Metlim_2146</name>
</gene>
<dbReference type="OrthoDB" id="124836at2157"/>
<feature type="domain" description="Uroporphyrinogen decarboxylase (URO-D)" evidence="1">
    <location>
        <begin position="6"/>
        <end position="339"/>
    </location>
</feature>
<dbReference type="InterPro" id="IPR052024">
    <property type="entry name" value="Methanogen_methyltrans"/>
</dbReference>
<dbReference type="PANTHER" id="PTHR47099:SF1">
    <property type="entry name" value="METHYLCOBAMIDE:COM METHYLTRANSFERASE MTBA"/>
    <property type="match status" value="1"/>
</dbReference>
<organism evidence="2 3">
    <name type="scientific">Methanoplanus limicola DSM 2279</name>
    <dbReference type="NCBI Taxonomy" id="937775"/>
    <lineage>
        <taxon>Archaea</taxon>
        <taxon>Methanobacteriati</taxon>
        <taxon>Methanobacteriota</taxon>
        <taxon>Stenosarchaea group</taxon>
        <taxon>Methanomicrobia</taxon>
        <taxon>Methanomicrobiales</taxon>
        <taxon>Methanomicrobiaceae</taxon>
        <taxon>Methanoplanus</taxon>
    </lineage>
</organism>